<evidence type="ECO:0000313" key="2">
    <source>
        <dbReference type="Proteomes" id="UP001175261"/>
    </source>
</evidence>
<name>A0AA39GK50_SARSR</name>
<evidence type="ECO:0000313" key="1">
    <source>
        <dbReference type="EMBL" id="KAK0387492.1"/>
    </source>
</evidence>
<dbReference type="Proteomes" id="UP001175261">
    <property type="component" value="Unassembled WGS sequence"/>
</dbReference>
<protein>
    <submittedName>
        <fullName evidence="1">Uncharacterized protein</fullName>
    </submittedName>
</protein>
<comment type="caution">
    <text evidence="1">The sequence shown here is derived from an EMBL/GenBank/DDBJ whole genome shotgun (WGS) entry which is preliminary data.</text>
</comment>
<organism evidence="1 2">
    <name type="scientific">Sarocladium strictum</name>
    <name type="common">Black bundle disease fungus</name>
    <name type="synonym">Acremonium strictum</name>
    <dbReference type="NCBI Taxonomy" id="5046"/>
    <lineage>
        <taxon>Eukaryota</taxon>
        <taxon>Fungi</taxon>
        <taxon>Dikarya</taxon>
        <taxon>Ascomycota</taxon>
        <taxon>Pezizomycotina</taxon>
        <taxon>Sordariomycetes</taxon>
        <taxon>Hypocreomycetidae</taxon>
        <taxon>Hypocreales</taxon>
        <taxon>Sarocladiaceae</taxon>
        <taxon>Sarocladium</taxon>
    </lineage>
</organism>
<dbReference type="EMBL" id="JAPDFR010000004">
    <property type="protein sequence ID" value="KAK0387492.1"/>
    <property type="molecule type" value="Genomic_DNA"/>
</dbReference>
<reference evidence="1" key="1">
    <citation type="submission" date="2022-10" db="EMBL/GenBank/DDBJ databases">
        <title>Determination and structural analysis of whole genome sequence of Sarocladium strictum F4-1.</title>
        <authorList>
            <person name="Hu L."/>
            <person name="Jiang Y."/>
        </authorList>
    </citation>
    <scope>NUCLEOTIDE SEQUENCE</scope>
    <source>
        <strain evidence="1">F4-1</strain>
    </source>
</reference>
<sequence>MHNDDSFAGWLGHQEPVVTLRSTSSTRLPYTDHNSAAINNQDTIITHLFQGSECSKPCFLSVATVQRCHRDDATGRLLWIYHLPSWVTAPFTDNPCRDFIIELNFGAKETHAQQTETLIRKKVGDAFVPRRVMTREIGLNGTYKLNATVYETVDGVRNLFSFWKSDMGSAEYRQDLTLQFTQTLKHLIREDPNGPALHMPFDFSRWNVVYSQEYHKREPTILCNSKPILALLNNHVPDDDCAVAEVSNDGKSITLRLGDDHASITFTAADMEYLKSNMFLHHKMTHLHDIFVQGSGKNCRVVAVLGWEAAEYCPSGYGLGHRDMMLGKEIKDVLWYHCLRREGLKRWNARNALSQPSQIKLADFVHLLVTYGGRSQLTTEESKGKCNREDWLQNRGFKWKGGRIGWRCTYLDEIKNIWRDRFEFLKGELEFQVRS</sequence>
<keyword evidence="2" id="KW-1185">Reference proteome</keyword>
<gene>
    <name evidence="1" type="ORF">NLU13_5804</name>
</gene>
<proteinExistence type="predicted"/>
<dbReference type="AlphaFoldDB" id="A0AA39GK50"/>
<accession>A0AA39GK50</accession>